<gene>
    <name evidence="1" type="ORF">SAMN06297397_2870</name>
</gene>
<protein>
    <submittedName>
        <fullName evidence="1">Cyclopropane fatty-acyl-phospholipid synthase</fullName>
    </submittedName>
</protein>
<comment type="caution">
    <text evidence="1">The sequence shown here is derived from an EMBL/GenBank/DDBJ whole genome shotgun (WGS) entry which is preliminary data.</text>
</comment>
<keyword evidence="2" id="KW-1185">Reference proteome</keyword>
<accession>A0AC61PPU3</accession>
<dbReference type="EMBL" id="FWXZ01000007">
    <property type="protein sequence ID" value="SMC84178.1"/>
    <property type="molecule type" value="Genomic_DNA"/>
</dbReference>
<evidence type="ECO:0000313" key="1">
    <source>
        <dbReference type="EMBL" id="SMC84178.1"/>
    </source>
</evidence>
<evidence type="ECO:0000313" key="2">
    <source>
        <dbReference type="Proteomes" id="UP000192328"/>
    </source>
</evidence>
<sequence length="196" mass="22209">MDIKTHYDLLIEENNDPFRDPPVLQKYMESWDGQAFLDLMELDPSKDVLEIGVGTGRLAAKTAGQCGHLTGIDLSAKTIERARENLRPYPNISLICDDFLTCQFTGTFDVVYSSLTMMHFRDKGRVIGKVYSLLNDNGLFCLSIDKNQSEWIDMGNRKIRVYPDTPDEIISLAEQAGLKTKKKAETENAYLFAFVK</sequence>
<proteinExistence type="predicted"/>
<organism evidence="1 2">
    <name type="scientific">Aristaeella lactis</name>
    <dbReference type="NCBI Taxonomy" id="3046383"/>
    <lineage>
        <taxon>Bacteria</taxon>
        <taxon>Bacillati</taxon>
        <taxon>Bacillota</taxon>
        <taxon>Clostridia</taxon>
        <taxon>Eubacteriales</taxon>
        <taxon>Aristaeellaceae</taxon>
        <taxon>Aristaeella</taxon>
    </lineage>
</organism>
<name>A0AC61PPU3_9FIRM</name>
<reference evidence="1" key="1">
    <citation type="submission" date="2017-04" db="EMBL/GenBank/DDBJ databases">
        <authorList>
            <person name="Varghese N."/>
            <person name="Submissions S."/>
        </authorList>
    </citation>
    <scope>NUCLEOTIDE SEQUENCE</scope>
    <source>
        <strain evidence="1">WTE2008</strain>
    </source>
</reference>
<dbReference type="Proteomes" id="UP000192328">
    <property type="component" value="Unassembled WGS sequence"/>
</dbReference>